<dbReference type="Proteomes" id="UP000002593">
    <property type="component" value="Chromosome"/>
</dbReference>
<keyword evidence="3" id="KW-1185">Reference proteome</keyword>
<dbReference type="EnsemblBacteria" id="ABM81365">
    <property type="protein sequence ID" value="ABM81365"/>
    <property type="gene ID" value="Hbut_1543"/>
</dbReference>
<dbReference type="HOGENOM" id="CLU_638761_0_0_2"/>
<organism evidence="2 3">
    <name type="scientific">Hyperthermus butylicus (strain DSM 5456 / JCM 9403 / PLM1-5)</name>
    <dbReference type="NCBI Taxonomy" id="415426"/>
    <lineage>
        <taxon>Archaea</taxon>
        <taxon>Thermoproteota</taxon>
        <taxon>Thermoprotei</taxon>
        <taxon>Desulfurococcales</taxon>
        <taxon>Pyrodictiaceae</taxon>
        <taxon>Hyperthermus</taxon>
    </lineage>
</organism>
<dbReference type="RefSeq" id="WP_011822683.1">
    <property type="nucleotide sequence ID" value="NC_008818.1"/>
</dbReference>
<evidence type="ECO:0000313" key="2">
    <source>
        <dbReference type="EMBL" id="ABM81365.1"/>
    </source>
</evidence>
<name>A2BN04_HYPBU</name>
<sequence>MRPGDWFIDMFTSEAEKLLESLKARQAGRSLQSVDTYWWVPGLPEDGDADRPVAAVDGGGGFQPLAMGWSLYIARAYGYVEGGEPERGLELRLYPVRDTRVLDSLRSWLEHRIAVRLVHRLPPGSILLMDGSLWTTITSAFRSIARLASSSISGIGGVYTALHSSYLLAEVATLCRTAAERGVRLAYVSKDHGFRALKEKVLLEMVASKAKPLAQLVSRALDYYPLAMREQLLSARRLVPRELRGLYDAALDPSYRDPAFLADTAGFSVGYTWPLRLPPPHQLHSRLRRGGLRGLLEAAAEKAYVLLGDEPEASEFRSLAERLPELLDQLPGVSMVYVRLAPGDQPLLVEIPGPSGSYYSTGRVLVEPDAAVEEVLAALRRGYGDPDYYNIPLIAAHLNATITGRQMEEYMGLLESLALAQGVGLRFTRRYSISRRFRRRFGRL</sequence>
<accession>A2BN04</accession>
<reference evidence="2 3" key="1">
    <citation type="journal article" date="2007" name="Archaea">
        <title>The genome of Hyperthermus butylicus: a sulfur-reducing, peptide fermenting, neutrophilic Crenarchaeote growing up to 108 degrees C.</title>
        <authorList>
            <person name="Brugger K."/>
            <person name="Chen L."/>
            <person name="Stark M."/>
            <person name="Zibat A."/>
            <person name="Redder P."/>
            <person name="Ruepp A."/>
            <person name="Awayez M."/>
            <person name="She Q."/>
            <person name="Garrett R.A."/>
            <person name="Klenk H.P."/>
        </authorList>
    </citation>
    <scope>NUCLEOTIDE SEQUENCE [LARGE SCALE GENOMIC DNA]</scope>
    <source>
        <strain evidence="3">DSM 5456 / JCM 9403 / PLM1-5</strain>
    </source>
</reference>
<dbReference type="InterPro" id="IPR018977">
    <property type="entry name" value="NurA_domain"/>
</dbReference>
<dbReference type="AlphaFoldDB" id="A2BN04"/>
<dbReference type="SMART" id="SM00933">
    <property type="entry name" value="NurA"/>
    <property type="match status" value="1"/>
</dbReference>
<feature type="domain" description="NurA" evidence="1">
    <location>
        <begin position="51"/>
        <end position="402"/>
    </location>
</feature>
<dbReference type="OrthoDB" id="15318at2157"/>
<proteinExistence type="predicted"/>
<dbReference type="STRING" id="415426.Hbut_1543"/>
<protein>
    <recommendedName>
        <fullName evidence="1">NurA domain-containing protein</fullName>
    </recommendedName>
</protein>
<dbReference type="EMBL" id="CP000493">
    <property type="protein sequence ID" value="ABM81365.1"/>
    <property type="molecule type" value="Genomic_DNA"/>
</dbReference>
<dbReference type="KEGG" id="hbu:Hbut_1543"/>
<gene>
    <name evidence="2" type="ordered locus">Hbut_1543</name>
</gene>
<dbReference type="eggNOG" id="arCOG00367">
    <property type="taxonomic scope" value="Archaea"/>
</dbReference>
<dbReference type="Pfam" id="PF09376">
    <property type="entry name" value="NurA"/>
    <property type="match status" value="1"/>
</dbReference>
<evidence type="ECO:0000259" key="1">
    <source>
        <dbReference type="SMART" id="SM00933"/>
    </source>
</evidence>
<dbReference type="GeneID" id="4782460"/>
<evidence type="ECO:0000313" key="3">
    <source>
        <dbReference type="Proteomes" id="UP000002593"/>
    </source>
</evidence>